<dbReference type="Gene3D" id="1.10.10.2220">
    <property type="match status" value="1"/>
</dbReference>
<organism evidence="4 5">
    <name type="scientific">Muiribacterium halophilum</name>
    <dbReference type="NCBI Taxonomy" id="2053465"/>
    <lineage>
        <taxon>Bacteria</taxon>
        <taxon>Candidatus Muiribacteriota</taxon>
        <taxon>Candidatus Muiribacteriia</taxon>
        <taxon>Candidatus Muiribacteriales</taxon>
        <taxon>Candidatus Muiribacteriaceae</taxon>
        <taxon>Candidatus Muiribacterium</taxon>
    </lineage>
</organism>
<comment type="caution">
    <text evidence="4">The sequence shown here is derived from an EMBL/GenBank/DDBJ whole genome shotgun (WGS) entry which is preliminary data.</text>
</comment>
<dbReference type="Gene3D" id="1.10.150.20">
    <property type="entry name" value="5' to 3' exonuclease, C-terminal subdomain"/>
    <property type="match status" value="1"/>
</dbReference>
<dbReference type="SUPFAM" id="SSF52540">
    <property type="entry name" value="P-loop containing nucleoside triphosphate hydrolases"/>
    <property type="match status" value="2"/>
</dbReference>
<dbReference type="InterPro" id="IPR041451">
    <property type="entry name" value="RecD2_SH13"/>
</dbReference>
<name>A0A2N5ZFR9_MUIH1</name>
<dbReference type="PANTHER" id="PTHR43788">
    <property type="entry name" value="DNA2/NAM7 HELICASE FAMILY MEMBER"/>
    <property type="match status" value="1"/>
</dbReference>
<dbReference type="SMART" id="SM00382">
    <property type="entry name" value="AAA"/>
    <property type="match status" value="1"/>
</dbReference>
<dbReference type="AlphaFoldDB" id="A0A2N5ZFR9"/>
<dbReference type="Pfam" id="PF13604">
    <property type="entry name" value="AAA_30"/>
    <property type="match status" value="1"/>
</dbReference>
<evidence type="ECO:0000256" key="1">
    <source>
        <dbReference type="ARBA" id="ARBA00022741"/>
    </source>
</evidence>
<dbReference type="InterPro" id="IPR050534">
    <property type="entry name" value="Coronavir_polyprotein_1ab"/>
</dbReference>
<evidence type="ECO:0000313" key="5">
    <source>
        <dbReference type="Proteomes" id="UP000234857"/>
    </source>
</evidence>
<dbReference type="EMBL" id="PKTG01000085">
    <property type="protein sequence ID" value="PLX17555.1"/>
    <property type="molecule type" value="Genomic_DNA"/>
</dbReference>
<dbReference type="Pfam" id="PF13538">
    <property type="entry name" value="UvrD_C_2"/>
    <property type="match status" value="1"/>
</dbReference>
<dbReference type="PANTHER" id="PTHR43788:SF6">
    <property type="entry name" value="DNA HELICASE B"/>
    <property type="match status" value="1"/>
</dbReference>
<dbReference type="GO" id="GO:0017116">
    <property type="term" value="F:single-stranded DNA helicase activity"/>
    <property type="evidence" value="ECO:0007669"/>
    <property type="project" value="TreeGrafter"/>
</dbReference>
<dbReference type="Gene3D" id="3.40.50.300">
    <property type="entry name" value="P-loop containing nucleotide triphosphate hydrolases"/>
    <property type="match status" value="2"/>
</dbReference>
<dbReference type="GO" id="GO:0006310">
    <property type="term" value="P:DNA recombination"/>
    <property type="evidence" value="ECO:0007669"/>
    <property type="project" value="TreeGrafter"/>
</dbReference>
<sequence>MNDEIQKITSKINWIIYNNESFYILDLEDGIKAKGHIFNTGKSKLRGLVYEFTGRFKTDKYGRSFHFESATLKTDEMYFFLTSVVKGIGEKGALAIMERFGDETADIIENKPHRLTEVSGIGKKRIVTITESYKKFSHIRKLTEFLSPFGFSSLMINEIFGFYSHQAIDLIKDDPYIICNIKGIHFKTVDEMALKMGIIPNDSRRIKSGLIFYMKKKAFNTGNLWEYADNLIFSVLRQLRLSNEFSETVLEILKSEEEFFFLDQDTPIVALTENKDFEDFISAFLIERTESPLNISDKIHDEDMQEFSSVKLSDMQKAAVKNSCSYLVSAICGYAGTGKTTVCKVLMNLLKKHWSKRIAGCAMSGIAARRLEEITGFSCHTIHSLLGFDGEDFRHNEENLLEYDVIILDEAGMVNSFLFYSLIRCLHKECILVVIGDDAQLPPIGPGNVFADILNNDLMPFKRLTEVFRQSEDSVINIFASKIREGKIPKGYEESHNDWYFSMCNNDLYGLKDDNILKRLISVAKKFVNDNPEADPVTGLQILTPMKKGELGTINLNQMLKEIINPAFDKTSFKRMNTFFSEGDKVIHLKNIERKIYLSDEYRFGEEFAKSERIFNGSIGIIEKIDLLESKVFVRMYTKEIVQYDIGDFRDIIDHAFALTVHKAQGSEFERVIIPITQAHSFMLDNQWLYTALTRAKRGIVFIGENRAFEKAASNISKKKRNTFLSIDVDTLMR</sequence>
<accession>A0A2N5ZFR9</accession>
<dbReference type="InterPro" id="IPR003593">
    <property type="entry name" value="AAA+_ATPase"/>
</dbReference>
<dbReference type="Pfam" id="PF18335">
    <property type="entry name" value="SH3_13"/>
    <property type="match status" value="1"/>
</dbReference>
<evidence type="ECO:0000259" key="3">
    <source>
        <dbReference type="SMART" id="SM00382"/>
    </source>
</evidence>
<dbReference type="CDD" id="cd18809">
    <property type="entry name" value="SF1_C_RecD"/>
    <property type="match status" value="1"/>
</dbReference>
<gene>
    <name evidence="4" type="ORF">C0601_07295</name>
</gene>
<dbReference type="SUPFAM" id="SSF47781">
    <property type="entry name" value="RuvA domain 2-like"/>
    <property type="match status" value="1"/>
</dbReference>
<dbReference type="InterPro" id="IPR010994">
    <property type="entry name" value="RuvA_2-like"/>
</dbReference>
<dbReference type="InterPro" id="IPR029493">
    <property type="entry name" value="RecD2-like_HHH"/>
</dbReference>
<dbReference type="CDD" id="cd17933">
    <property type="entry name" value="DEXSc_RecD-like"/>
    <property type="match status" value="1"/>
</dbReference>
<evidence type="ECO:0000256" key="2">
    <source>
        <dbReference type="ARBA" id="ARBA00022840"/>
    </source>
</evidence>
<dbReference type="GO" id="GO:0009338">
    <property type="term" value="C:exodeoxyribonuclease V complex"/>
    <property type="evidence" value="ECO:0007669"/>
    <property type="project" value="TreeGrafter"/>
</dbReference>
<proteinExistence type="predicted"/>
<evidence type="ECO:0000313" key="4">
    <source>
        <dbReference type="EMBL" id="PLX17555.1"/>
    </source>
</evidence>
<keyword evidence="1" id="KW-0547">Nucleotide-binding</keyword>
<reference evidence="4 5" key="1">
    <citation type="submission" date="2017-11" db="EMBL/GenBank/DDBJ databases">
        <title>Genome-resolved metagenomics identifies genetic mobility, metabolic interactions, and unexpected diversity in perchlorate-reducing communities.</title>
        <authorList>
            <person name="Barnum T.P."/>
            <person name="Figueroa I.A."/>
            <person name="Carlstrom C.I."/>
            <person name="Lucas L.N."/>
            <person name="Engelbrektson A.L."/>
            <person name="Coates J.D."/>
        </authorList>
    </citation>
    <scope>NUCLEOTIDE SEQUENCE [LARGE SCALE GENOMIC DNA]</scope>
    <source>
        <strain evidence="4">BM706</strain>
    </source>
</reference>
<dbReference type="Proteomes" id="UP000234857">
    <property type="component" value="Unassembled WGS sequence"/>
</dbReference>
<dbReference type="GO" id="GO:0005524">
    <property type="term" value="F:ATP binding"/>
    <property type="evidence" value="ECO:0007669"/>
    <property type="project" value="UniProtKB-KW"/>
</dbReference>
<dbReference type="InterPro" id="IPR027785">
    <property type="entry name" value="UvrD-like_helicase_C"/>
</dbReference>
<dbReference type="Pfam" id="PF14490">
    <property type="entry name" value="HHH_RecD2"/>
    <property type="match status" value="1"/>
</dbReference>
<dbReference type="InterPro" id="IPR027417">
    <property type="entry name" value="P-loop_NTPase"/>
</dbReference>
<protein>
    <recommendedName>
        <fullName evidence="3">AAA+ ATPase domain-containing protein</fullName>
    </recommendedName>
</protein>
<keyword evidence="2" id="KW-0067">ATP-binding</keyword>
<feature type="domain" description="AAA+ ATPase" evidence="3">
    <location>
        <begin position="325"/>
        <end position="465"/>
    </location>
</feature>
<dbReference type="Pfam" id="PF14520">
    <property type="entry name" value="HHH_5"/>
    <property type="match status" value="1"/>
</dbReference>
<dbReference type="Gene3D" id="2.30.30.940">
    <property type="match status" value="1"/>
</dbReference>